<evidence type="ECO:0000313" key="2">
    <source>
        <dbReference type="Proteomes" id="UP000814033"/>
    </source>
</evidence>
<organism evidence="1 2">
    <name type="scientific">Auriscalpium vulgare</name>
    <dbReference type="NCBI Taxonomy" id="40419"/>
    <lineage>
        <taxon>Eukaryota</taxon>
        <taxon>Fungi</taxon>
        <taxon>Dikarya</taxon>
        <taxon>Basidiomycota</taxon>
        <taxon>Agaricomycotina</taxon>
        <taxon>Agaricomycetes</taxon>
        <taxon>Russulales</taxon>
        <taxon>Auriscalpiaceae</taxon>
        <taxon>Auriscalpium</taxon>
    </lineage>
</organism>
<keyword evidence="2" id="KW-1185">Reference proteome</keyword>
<gene>
    <name evidence="1" type="ORF">FA95DRAFT_1602783</name>
</gene>
<dbReference type="EMBL" id="MU275853">
    <property type="protein sequence ID" value="KAI0051312.1"/>
    <property type="molecule type" value="Genomic_DNA"/>
</dbReference>
<reference evidence="1" key="2">
    <citation type="journal article" date="2022" name="New Phytol.">
        <title>Evolutionary transition to the ectomycorrhizal habit in the genomes of a hyperdiverse lineage of mushroom-forming fungi.</title>
        <authorList>
            <person name="Looney B."/>
            <person name="Miyauchi S."/>
            <person name="Morin E."/>
            <person name="Drula E."/>
            <person name="Courty P.E."/>
            <person name="Kohler A."/>
            <person name="Kuo A."/>
            <person name="LaButti K."/>
            <person name="Pangilinan J."/>
            <person name="Lipzen A."/>
            <person name="Riley R."/>
            <person name="Andreopoulos W."/>
            <person name="He G."/>
            <person name="Johnson J."/>
            <person name="Nolan M."/>
            <person name="Tritt A."/>
            <person name="Barry K.W."/>
            <person name="Grigoriev I.V."/>
            <person name="Nagy L.G."/>
            <person name="Hibbett D."/>
            <person name="Henrissat B."/>
            <person name="Matheny P.B."/>
            <person name="Labbe J."/>
            <person name="Martin F.M."/>
        </authorList>
    </citation>
    <scope>NUCLEOTIDE SEQUENCE</scope>
    <source>
        <strain evidence="1">FP105234-sp</strain>
    </source>
</reference>
<dbReference type="Proteomes" id="UP000814033">
    <property type="component" value="Unassembled WGS sequence"/>
</dbReference>
<reference evidence="1" key="1">
    <citation type="submission" date="2021-02" db="EMBL/GenBank/DDBJ databases">
        <authorList>
            <consortium name="DOE Joint Genome Institute"/>
            <person name="Ahrendt S."/>
            <person name="Looney B.P."/>
            <person name="Miyauchi S."/>
            <person name="Morin E."/>
            <person name="Drula E."/>
            <person name="Courty P.E."/>
            <person name="Chicoki N."/>
            <person name="Fauchery L."/>
            <person name="Kohler A."/>
            <person name="Kuo A."/>
            <person name="Labutti K."/>
            <person name="Pangilinan J."/>
            <person name="Lipzen A."/>
            <person name="Riley R."/>
            <person name="Andreopoulos W."/>
            <person name="He G."/>
            <person name="Johnson J."/>
            <person name="Barry K.W."/>
            <person name="Grigoriev I.V."/>
            <person name="Nagy L."/>
            <person name="Hibbett D."/>
            <person name="Henrissat B."/>
            <person name="Matheny P.B."/>
            <person name="Labbe J."/>
            <person name="Martin F."/>
        </authorList>
    </citation>
    <scope>NUCLEOTIDE SEQUENCE</scope>
    <source>
        <strain evidence="1">FP105234-sp</strain>
    </source>
</reference>
<sequence length="495" mass="55179">MPWLALPEELILNSLNYLEIRDLLALQLTCRKLRTAIVASVELQCRLELAACGLCEGQASRTVPAADRLRRIQAHDAAWRELPWTEVLQTEHPVSNLSITVSDNVVVWRDIDDPQTLLVKQVPSALRGIEARDWELHIDCPVDQLVLDASQDLMIVGSAMAALTDYTYASVRSLSKGGVHPECSWSGRISFPGLMFGVTKLCGDRAGTTLYNPENGHTSLFMWNWKTGVQLVNSMLPLTSVPPLALPRITFVDPMHILAISDEQDSAPEAPTQLSLHLYDLSRAGTDLELTDALVGSYALPTFTPHGQWQPYFLDNYSSYPTSSSSERGIFSPDRSRKLIGVGVHSDSIHRLFVFANDIFLRNERRAGATVPWDLWGSSGVRCASASPSRWRSLVIHGMRTVEYDSEEMALIVSDYDPRRVRRAITARDNSERGLVSIRGDVIFEEEADTSYGSVKTSFPRLVNKKQRELTMGGLHRAYLCDDCSLLIEGRPRGL</sequence>
<comment type="caution">
    <text evidence="1">The sequence shown here is derived from an EMBL/GenBank/DDBJ whole genome shotgun (WGS) entry which is preliminary data.</text>
</comment>
<evidence type="ECO:0000313" key="1">
    <source>
        <dbReference type="EMBL" id="KAI0051312.1"/>
    </source>
</evidence>
<protein>
    <submittedName>
        <fullName evidence="1">Uncharacterized protein</fullName>
    </submittedName>
</protein>
<accession>A0ACB8S5A3</accession>
<proteinExistence type="predicted"/>
<name>A0ACB8S5A3_9AGAM</name>